<dbReference type="Pfam" id="PF10145">
    <property type="entry name" value="PhageMin_Tail"/>
    <property type="match status" value="1"/>
</dbReference>
<evidence type="ECO:0000313" key="4">
    <source>
        <dbReference type="Proteomes" id="UP000434101"/>
    </source>
</evidence>
<dbReference type="SUPFAM" id="SSF58104">
    <property type="entry name" value="Methyl-accepting chemotaxis protein (MCP) signaling domain"/>
    <property type="match status" value="1"/>
</dbReference>
<dbReference type="AlphaFoldDB" id="A0A6B0VJS8"/>
<sequence>MALDASDYVSGASDAADASEDVGGATGDMSESLWDVEPAGMAAGGALAGLATAGQGILDSTRETREGLDRTAETMGITSDAARDLATDMSDATFSLDEAEGTMDSLASMGVDSADDMEDLALQMDEIGDATGNTADSVTDAVGPALRAMGEDVEDVGEHADTFTHIAENTTMELDEFSQMTTKLGPELQEMEMGVDDTAAIMGALEEKGMDSRTAMSEFRQATNDADGDQEELMDSLGLTSEELEDQHGALEDAEGMTKDHAEAANDNVSTMDELRASFADAKLSASGYLGPLESLMPAAQAAGIALMGMSAVNVGTVAPSFATVSAAAAPITAVVLGLAAAGAALYAAWSRDIGGVQGKTETATAAIMDGLEWLVDGVEWAIDTADYILTDWSPGETLSNAKEEMLSPMRDVREAIPSDIDEATGLALDIFRSWHPAGIVWNKRDEIMDALPGASDARDAAGSFTDGFADGIRDNIPDVTGAVDSMTDAASDYLPSSDAEKGEFSRLTDAGKAVPETIGSSSEKNSDALADGIGSTVESVDDVPSNATGSGSSPSGGRDTSRTEELLERIAMLLETLELDIEGELEINNRRFNDLFEARLRKAGRQARN</sequence>
<dbReference type="NCBIfam" id="TIGR01760">
    <property type="entry name" value="tape_meas_TP901"/>
    <property type="match status" value="1"/>
</dbReference>
<feature type="compositionally biased region" description="Low complexity" evidence="1">
    <location>
        <begin position="1"/>
        <end position="16"/>
    </location>
</feature>
<dbReference type="InterPro" id="IPR010090">
    <property type="entry name" value="Phage_tape_meas"/>
</dbReference>
<feature type="region of interest" description="Disordered" evidence="1">
    <location>
        <begin position="1"/>
        <end position="31"/>
    </location>
</feature>
<dbReference type="EMBL" id="WUYX01000027">
    <property type="protein sequence ID" value="MXV62081.1"/>
    <property type="molecule type" value="Genomic_DNA"/>
</dbReference>
<protein>
    <submittedName>
        <fullName evidence="3">Phage tail tape measure protein</fullName>
    </submittedName>
</protein>
<evidence type="ECO:0000256" key="1">
    <source>
        <dbReference type="SAM" id="MobiDB-lite"/>
    </source>
</evidence>
<reference evidence="3 4" key="1">
    <citation type="submission" date="2020-01" db="EMBL/GenBank/DDBJ databases">
        <title>Natronorubrum sp. JWXQ-INN 674 isolated from Inner Mongolia Autonomous Region of China.</title>
        <authorList>
            <person name="Xue Q."/>
        </authorList>
    </citation>
    <scope>NUCLEOTIDE SEQUENCE [LARGE SCALE GENOMIC DNA]</scope>
    <source>
        <strain evidence="3 4">JWXQ-INN-674</strain>
    </source>
</reference>
<gene>
    <name evidence="3" type="ORF">GS429_08405</name>
</gene>
<proteinExistence type="predicted"/>
<organism evidence="3 4">
    <name type="scientific">Natronorubrum halalkaliphilum</name>
    <dbReference type="NCBI Taxonomy" id="2691917"/>
    <lineage>
        <taxon>Archaea</taxon>
        <taxon>Methanobacteriati</taxon>
        <taxon>Methanobacteriota</taxon>
        <taxon>Stenosarchaea group</taxon>
        <taxon>Halobacteria</taxon>
        <taxon>Halobacteriales</taxon>
        <taxon>Natrialbaceae</taxon>
        <taxon>Natronorubrum</taxon>
    </lineage>
</organism>
<feature type="domain" description="Phage tail tape measure protein" evidence="2">
    <location>
        <begin position="83"/>
        <end position="264"/>
    </location>
</feature>
<dbReference type="Proteomes" id="UP000434101">
    <property type="component" value="Unassembled WGS sequence"/>
</dbReference>
<dbReference type="Gene3D" id="1.10.287.950">
    <property type="entry name" value="Methyl-accepting chemotaxis protein"/>
    <property type="match status" value="1"/>
</dbReference>
<feature type="compositionally biased region" description="Polar residues" evidence="1">
    <location>
        <begin position="546"/>
        <end position="556"/>
    </location>
</feature>
<accession>A0A6B0VJS8</accession>
<evidence type="ECO:0000313" key="3">
    <source>
        <dbReference type="EMBL" id="MXV62081.1"/>
    </source>
</evidence>
<feature type="region of interest" description="Disordered" evidence="1">
    <location>
        <begin position="492"/>
        <end position="511"/>
    </location>
</feature>
<feature type="region of interest" description="Disordered" evidence="1">
    <location>
        <begin position="537"/>
        <end position="563"/>
    </location>
</feature>
<name>A0A6B0VJS8_9EURY</name>
<keyword evidence="4" id="KW-1185">Reference proteome</keyword>
<comment type="caution">
    <text evidence="3">The sequence shown here is derived from an EMBL/GenBank/DDBJ whole genome shotgun (WGS) entry which is preliminary data.</text>
</comment>
<evidence type="ECO:0000259" key="2">
    <source>
        <dbReference type="Pfam" id="PF10145"/>
    </source>
</evidence>